<dbReference type="Pfam" id="PF10536">
    <property type="entry name" value="PMD"/>
    <property type="match status" value="2"/>
</dbReference>
<dbReference type="InterPro" id="IPR019557">
    <property type="entry name" value="AminoTfrase-like_pln_mobile"/>
</dbReference>
<dbReference type="eggNOG" id="ENOG502QSN7">
    <property type="taxonomic scope" value="Eukaryota"/>
</dbReference>
<dbReference type="PANTHER" id="PTHR46033:SF67">
    <property type="entry name" value="AMINOTRANSFERASE-LIKE, PLANT MOBILE DOMAIN FAMILY PROTEIN"/>
    <property type="match status" value="1"/>
</dbReference>
<dbReference type="OMA" id="KDYEHED"/>
<organism evidence="2">
    <name type="scientific">Solanum lycopersicum</name>
    <name type="common">Tomato</name>
    <name type="synonym">Lycopersicon esculentum</name>
    <dbReference type="NCBI Taxonomy" id="4081"/>
    <lineage>
        <taxon>Eukaryota</taxon>
        <taxon>Viridiplantae</taxon>
        <taxon>Streptophyta</taxon>
        <taxon>Embryophyta</taxon>
        <taxon>Tracheophyta</taxon>
        <taxon>Spermatophyta</taxon>
        <taxon>Magnoliopsida</taxon>
        <taxon>eudicotyledons</taxon>
        <taxon>Gunneridae</taxon>
        <taxon>Pentapetalae</taxon>
        <taxon>asterids</taxon>
        <taxon>lamiids</taxon>
        <taxon>Solanales</taxon>
        <taxon>Solanaceae</taxon>
        <taxon>Solanoideae</taxon>
        <taxon>Solaneae</taxon>
        <taxon>Solanum</taxon>
        <taxon>Solanum subgen. Lycopersicon</taxon>
    </lineage>
</organism>
<evidence type="ECO:0000313" key="3">
    <source>
        <dbReference type="Proteomes" id="UP000004994"/>
    </source>
</evidence>
<feature type="domain" description="Aminotransferase-like plant mobile" evidence="1">
    <location>
        <begin position="1"/>
        <end position="128"/>
    </location>
</feature>
<reference evidence="2" key="2">
    <citation type="submission" date="2015-06" db="UniProtKB">
        <authorList>
            <consortium name="EnsemblPlants"/>
        </authorList>
    </citation>
    <scope>IDENTIFICATION</scope>
    <source>
        <strain evidence="2">cv. Heinz 1706</strain>
    </source>
</reference>
<reference evidence="2" key="1">
    <citation type="journal article" date="2012" name="Nature">
        <title>The tomato genome sequence provides insights into fleshy fruit evolution.</title>
        <authorList>
            <consortium name="Tomato Genome Consortium"/>
        </authorList>
    </citation>
    <scope>NUCLEOTIDE SEQUENCE [LARGE SCALE GENOMIC DNA]</scope>
    <source>
        <strain evidence="2">cv. Heinz 1706</strain>
    </source>
</reference>
<proteinExistence type="predicted"/>
<dbReference type="PANTHER" id="PTHR46033">
    <property type="entry name" value="PROTEIN MAIN-LIKE 2"/>
    <property type="match status" value="1"/>
</dbReference>
<dbReference type="InParanoid" id="K4BQI8"/>
<evidence type="ECO:0000259" key="1">
    <source>
        <dbReference type="Pfam" id="PF10536"/>
    </source>
</evidence>
<keyword evidence="3" id="KW-1185">Reference proteome</keyword>
<evidence type="ECO:0000313" key="2">
    <source>
        <dbReference type="EnsemblPlants" id="Solyc04g017880.1.1"/>
    </source>
</evidence>
<dbReference type="GO" id="GO:0010073">
    <property type="term" value="P:meristem maintenance"/>
    <property type="evidence" value="ECO:0007669"/>
    <property type="project" value="InterPro"/>
</dbReference>
<sequence length="239" mass="28002">MFPWGEATVSLEDIMVFGGFSTLGDCVMSPPFNSLELVEIEEYLENARGELIRSKTNNQSRWLNYFMNSGKDYEHEDFLSLCLSRFVFPCIVGSPIFSIAVNMAGGMRLELSPGVLASVYRDLGSLRKMESYVRCLRVSELVGLDFQEPYQPNRVAMQFGYDQDFPKWIPRSPSSSKLVWYNYNRPIDSDLRLYYPSRLFEPYVTTRYLKWWRNEIDRQMENYLEVPPGFPPNYCWKND</sequence>
<dbReference type="STRING" id="4081.K4BQI8"/>
<accession>K4BQI8</accession>
<dbReference type="Proteomes" id="UP000004994">
    <property type="component" value="Chromosome 4"/>
</dbReference>
<protein>
    <recommendedName>
        <fullName evidence="1">Aminotransferase-like plant mobile domain-containing protein</fullName>
    </recommendedName>
</protein>
<dbReference type="PhylomeDB" id="K4BQI8"/>
<dbReference type="EnsemblPlants" id="Solyc04g017880.1.1">
    <property type="protein sequence ID" value="Solyc04g017880.1.1"/>
    <property type="gene ID" value="Solyc04g017880.1"/>
</dbReference>
<dbReference type="Gramene" id="Solyc04g017880.1.1">
    <property type="protein sequence ID" value="Solyc04g017880.1.1"/>
    <property type="gene ID" value="Solyc04g017880.1"/>
</dbReference>
<dbReference type="AlphaFoldDB" id="K4BQI8"/>
<dbReference type="InterPro" id="IPR044824">
    <property type="entry name" value="MAIN-like"/>
</dbReference>
<feature type="domain" description="Aminotransferase-like plant mobile" evidence="1">
    <location>
        <begin position="129"/>
        <end position="213"/>
    </location>
</feature>
<name>K4BQI8_SOLLC</name>
<dbReference type="PaxDb" id="4081-Solyc04g017880.1.1"/>
<dbReference type="HOGENOM" id="CLU_1279569_0_0_1"/>